<feature type="compositionally biased region" description="Basic and acidic residues" evidence="1">
    <location>
        <begin position="48"/>
        <end position="71"/>
    </location>
</feature>
<gene>
    <name evidence="2" type="ORF">NHX12_027003</name>
</gene>
<dbReference type="EMBL" id="JANIIK010000043">
    <property type="protein sequence ID" value="KAJ3604952.1"/>
    <property type="molecule type" value="Genomic_DNA"/>
</dbReference>
<feature type="compositionally biased region" description="Low complexity" evidence="1">
    <location>
        <begin position="12"/>
        <end position="24"/>
    </location>
</feature>
<dbReference type="Proteomes" id="UP001148018">
    <property type="component" value="Unassembled WGS sequence"/>
</dbReference>
<protein>
    <submittedName>
        <fullName evidence="2">Uncharacterized protein</fullName>
    </submittedName>
</protein>
<proteinExistence type="predicted"/>
<dbReference type="AlphaFoldDB" id="A0A9Q0EI66"/>
<feature type="region of interest" description="Disordered" evidence="1">
    <location>
        <begin position="1"/>
        <end position="78"/>
    </location>
</feature>
<name>A0A9Q0EI66_9TELE</name>
<evidence type="ECO:0000256" key="1">
    <source>
        <dbReference type="SAM" id="MobiDB-lite"/>
    </source>
</evidence>
<organism evidence="2 3">
    <name type="scientific">Muraenolepis orangiensis</name>
    <name type="common">Patagonian moray cod</name>
    <dbReference type="NCBI Taxonomy" id="630683"/>
    <lineage>
        <taxon>Eukaryota</taxon>
        <taxon>Metazoa</taxon>
        <taxon>Chordata</taxon>
        <taxon>Craniata</taxon>
        <taxon>Vertebrata</taxon>
        <taxon>Euteleostomi</taxon>
        <taxon>Actinopterygii</taxon>
        <taxon>Neopterygii</taxon>
        <taxon>Teleostei</taxon>
        <taxon>Neoteleostei</taxon>
        <taxon>Acanthomorphata</taxon>
        <taxon>Zeiogadaria</taxon>
        <taxon>Gadariae</taxon>
        <taxon>Gadiformes</taxon>
        <taxon>Muraenolepidoidei</taxon>
        <taxon>Muraenolepididae</taxon>
        <taxon>Muraenolepis</taxon>
    </lineage>
</organism>
<accession>A0A9Q0EI66</accession>
<evidence type="ECO:0000313" key="3">
    <source>
        <dbReference type="Proteomes" id="UP001148018"/>
    </source>
</evidence>
<keyword evidence="3" id="KW-1185">Reference proteome</keyword>
<evidence type="ECO:0000313" key="2">
    <source>
        <dbReference type="EMBL" id="KAJ3604952.1"/>
    </source>
</evidence>
<dbReference type="OrthoDB" id="8963022at2759"/>
<reference evidence="2" key="1">
    <citation type="submission" date="2022-07" db="EMBL/GenBank/DDBJ databases">
        <title>Chromosome-level genome of Muraenolepis orangiensis.</title>
        <authorList>
            <person name="Kim J."/>
        </authorList>
    </citation>
    <scope>NUCLEOTIDE SEQUENCE</scope>
    <source>
        <strain evidence="2">KU_S4_2022</strain>
        <tissue evidence="2">Muscle</tissue>
    </source>
</reference>
<sequence length="78" mass="8613">MEEKGSSAGKRVSLSSDSVSTLNSEDFVLVSRLGEDHPATSTTNNGGDDEKPALKVRERERERQTARETQKRGTSIEY</sequence>
<comment type="caution">
    <text evidence="2">The sequence shown here is derived from an EMBL/GenBank/DDBJ whole genome shotgun (WGS) entry which is preliminary data.</text>
</comment>